<dbReference type="Gene3D" id="3.40.718.10">
    <property type="entry name" value="Isopropylmalate Dehydrogenase"/>
    <property type="match status" value="1"/>
</dbReference>
<feature type="domain" description="Phosphate acetyl/butaryl transferase" evidence="4">
    <location>
        <begin position="12"/>
        <end position="74"/>
    </location>
</feature>
<evidence type="ECO:0000313" key="5">
    <source>
        <dbReference type="EMBL" id="HGY57202.1"/>
    </source>
</evidence>
<evidence type="ECO:0000256" key="1">
    <source>
        <dbReference type="ARBA" id="ARBA00005656"/>
    </source>
</evidence>
<dbReference type="InterPro" id="IPR002505">
    <property type="entry name" value="PTA_PTB"/>
</dbReference>
<name>A0A7V4UFK3_CALAY</name>
<accession>A0A7V4UFK3</accession>
<comment type="caution">
    <text evidence="5">The sequence shown here is derived from an EMBL/GenBank/DDBJ whole genome shotgun (WGS) entry which is preliminary data.</text>
</comment>
<reference evidence="5" key="1">
    <citation type="journal article" date="2020" name="mSystems">
        <title>Genome- and Community-Level Interaction Insights into Carbon Utilization and Element Cycling Functions of Hydrothermarchaeota in Hydrothermal Sediment.</title>
        <authorList>
            <person name="Zhou Z."/>
            <person name="Liu Y."/>
            <person name="Xu W."/>
            <person name="Pan J."/>
            <person name="Luo Z.H."/>
            <person name="Li M."/>
        </authorList>
    </citation>
    <scope>NUCLEOTIDE SEQUENCE [LARGE SCALE GENOMIC DNA]</scope>
    <source>
        <strain evidence="5">HyVt-577</strain>
    </source>
</reference>
<sequence>MIKDFKELLDRFTGKEKKRIAVAMAQDSEVLQALDAARAAGIAESVLVGDEDKIEHIAGQIHIDLTQYEIINEPDEHACVAGAVQVVKAGDAQVLMKGLCSTAVFLKGILNKENGLRSAKLLSHLAIFESPHYHKLLFMSDAAMNIAPDINEKIAITENAVRAANRLGYEAPKVALISAVEKVNASGMPSSAEAAVIAKMGERGQIKNAVIDGPLAVDNALSHHANEVKGLRSPVGGDADICIVPNIETGNVFYKLLTILGGAQVAGVILGASVPVVLTSRADSDSAKFLSIASALAIS</sequence>
<protein>
    <submittedName>
        <fullName evidence="5">Bifunctional enoyl-CoA hydratase/phosphate acetyltransferase</fullName>
    </submittedName>
</protein>
<dbReference type="PIRSF" id="PIRSF000428">
    <property type="entry name" value="P_Ac_trans"/>
    <property type="match status" value="1"/>
</dbReference>
<dbReference type="InterPro" id="IPR012147">
    <property type="entry name" value="P_Ac_Bu_trans"/>
</dbReference>
<dbReference type="NCBIfam" id="NF006045">
    <property type="entry name" value="PRK08190.1"/>
    <property type="match status" value="1"/>
</dbReference>
<evidence type="ECO:0000259" key="4">
    <source>
        <dbReference type="Pfam" id="PF01515"/>
    </source>
</evidence>
<dbReference type="PANTHER" id="PTHR43356:SF2">
    <property type="entry name" value="PHOSPHATE ACETYLTRANSFERASE"/>
    <property type="match status" value="1"/>
</dbReference>
<dbReference type="Pfam" id="PF01515">
    <property type="entry name" value="PTA_PTB"/>
    <property type="match status" value="2"/>
</dbReference>
<keyword evidence="3" id="KW-0012">Acyltransferase</keyword>
<evidence type="ECO:0000256" key="2">
    <source>
        <dbReference type="ARBA" id="ARBA00022679"/>
    </source>
</evidence>
<feature type="domain" description="Phosphate acetyl/butaryl transferase" evidence="4">
    <location>
        <begin position="83"/>
        <end position="293"/>
    </location>
</feature>
<dbReference type="GO" id="GO:0016746">
    <property type="term" value="F:acyltransferase activity"/>
    <property type="evidence" value="ECO:0007669"/>
    <property type="project" value="UniProtKB-KW"/>
</dbReference>
<dbReference type="SUPFAM" id="SSF53659">
    <property type="entry name" value="Isocitrate/Isopropylmalate dehydrogenase-like"/>
    <property type="match status" value="1"/>
</dbReference>
<dbReference type="EMBL" id="DRQG01000149">
    <property type="protein sequence ID" value="HGY57202.1"/>
    <property type="molecule type" value="Genomic_DNA"/>
</dbReference>
<dbReference type="InterPro" id="IPR050500">
    <property type="entry name" value="Phos_Acetyltrans/Butyryltrans"/>
</dbReference>
<evidence type="ECO:0000256" key="3">
    <source>
        <dbReference type="ARBA" id="ARBA00023315"/>
    </source>
</evidence>
<comment type="similarity">
    <text evidence="1">Belongs to the phosphate acetyltransferase and butyryltransferase family.</text>
</comment>
<gene>
    <name evidence="5" type="ORF">ENK44_15950</name>
</gene>
<dbReference type="PANTHER" id="PTHR43356">
    <property type="entry name" value="PHOSPHATE ACETYLTRANSFERASE"/>
    <property type="match status" value="1"/>
</dbReference>
<dbReference type="Proteomes" id="UP000885779">
    <property type="component" value="Unassembled WGS sequence"/>
</dbReference>
<dbReference type="AlphaFoldDB" id="A0A7V4UFK3"/>
<keyword evidence="2" id="KW-0808">Transferase</keyword>
<organism evidence="5">
    <name type="scientific">Caldithrix abyssi</name>
    <dbReference type="NCBI Taxonomy" id="187145"/>
    <lineage>
        <taxon>Bacteria</taxon>
        <taxon>Pseudomonadati</taxon>
        <taxon>Calditrichota</taxon>
        <taxon>Calditrichia</taxon>
        <taxon>Calditrichales</taxon>
        <taxon>Calditrichaceae</taxon>
        <taxon>Caldithrix</taxon>
    </lineage>
</organism>
<proteinExistence type="inferred from homology"/>